<accession>A0A1T5EBD4</accession>
<organism evidence="1 2">
    <name type="scientific">Sphingobacterium nematocida</name>
    <dbReference type="NCBI Taxonomy" id="1513896"/>
    <lineage>
        <taxon>Bacteria</taxon>
        <taxon>Pseudomonadati</taxon>
        <taxon>Bacteroidota</taxon>
        <taxon>Sphingobacteriia</taxon>
        <taxon>Sphingobacteriales</taxon>
        <taxon>Sphingobacteriaceae</taxon>
        <taxon>Sphingobacterium</taxon>
    </lineage>
</organism>
<evidence type="ECO:0000313" key="1">
    <source>
        <dbReference type="EMBL" id="SKB81120.1"/>
    </source>
</evidence>
<reference evidence="2" key="1">
    <citation type="submission" date="2017-02" db="EMBL/GenBank/DDBJ databases">
        <authorList>
            <person name="Varghese N."/>
            <person name="Submissions S."/>
        </authorList>
    </citation>
    <scope>NUCLEOTIDE SEQUENCE [LARGE SCALE GENOMIC DNA]</scope>
    <source>
        <strain evidence="2">DSM 24091</strain>
    </source>
</reference>
<sequence>MSSQARFDIQLSYGISKVYYARIVVIGVHAASRSFVFVQSVLHGYFI</sequence>
<protein>
    <submittedName>
        <fullName evidence="1">Uncharacterized protein</fullName>
    </submittedName>
</protein>
<dbReference type="EMBL" id="FUZF01000010">
    <property type="protein sequence ID" value="SKB81120.1"/>
    <property type="molecule type" value="Genomic_DNA"/>
</dbReference>
<keyword evidence="2" id="KW-1185">Reference proteome</keyword>
<dbReference type="Proteomes" id="UP000190150">
    <property type="component" value="Unassembled WGS sequence"/>
</dbReference>
<dbReference type="AlphaFoldDB" id="A0A1T5EBD4"/>
<name>A0A1T5EBD4_9SPHI</name>
<gene>
    <name evidence="1" type="ORF">SAMN05660841_02485</name>
</gene>
<proteinExistence type="predicted"/>
<evidence type="ECO:0000313" key="2">
    <source>
        <dbReference type="Proteomes" id="UP000190150"/>
    </source>
</evidence>